<organism evidence="1 2">
    <name type="scientific">Tanacetum coccineum</name>
    <dbReference type="NCBI Taxonomy" id="301880"/>
    <lineage>
        <taxon>Eukaryota</taxon>
        <taxon>Viridiplantae</taxon>
        <taxon>Streptophyta</taxon>
        <taxon>Embryophyta</taxon>
        <taxon>Tracheophyta</taxon>
        <taxon>Spermatophyta</taxon>
        <taxon>Magnoliopsida</taxon>
        <taxon>eudicotyledons</taxon>
        <taxon>Gunneridae</taxon>
        <taxon>Pentapetalae</taxon>
        <taxon>asterids</taxon>
        <taxon>campanulids</taxon>
        <taxon>Asterales</taxon>
        <taxon>Asteraceae</taxon>
        <taxon>Asteroideae</taxon>
        <taxon>Anthemideae</taxon>
        <taxon>Anthemidinae</taxon>
        <taxon>Tanacetum</taxon>
    </lineage>
</organism>
<reference evidence="1" key="2">
    <citation type="submission" date="2022-01" db="EMBL/GenBank/DDBJ databases">
        <authorList>
            <person name="Yamashiro T."/>
            <person name="Shiraishi A."/>
            <person name="Satake H."/>
            <person name="Nakayama K."/>
        </authorList>
    </citation>
    <scope>NUCLEOTIDE SEQUENCE</scope>
</reference>
<protein>
    <submittedName>
        <fullName evidence="1">Uncharacterized protein</fullName>
    </submittedName>
</protein>
<name>A0ABQ5BF01_9ASTR</name>
<reference evidence="1" key="1">
    <citation type="journal article" date="2022" name="Int. J. Mol. Sci.">
        <title>Draft Genome of Tanacetum Coccineum: Genomic Comparison of Closely Related Tanacetum-Family Plants.</title>
        <authorList>
            <person name="Yamashiro T."/>
            <person name="Shiraishi A."/>
            <person name="Nakayama K."/>
            <person name="Satake H."/>
        </authorList>
    </citation>
    <scope>NUCLEOTIDE SEQUENCE</scope>
</reference>
<dbReference type="EMBL" id="BQNB010013229">
    <property type="protein sequence ID" value="GJT13430.1"/>
    <property type="molecule type" value="Genomic_DNA"/>
</dbReference>
<gene>
    <name evidence="1" type="ORF">Tco_0860472</name>
</gene>
<proteinExistence type="predicted"/>
<evidence type="ECO:0000313" key="2">
    <source>
        <dbReference type="Proteomes" id="UP001151760"/>
    </source>
</evidence>
<sequence>MVQSFEDGELKEEALKNIAIMDGMIDKDEESSNEVIMEYLVKISKKACILELKQRHLNIIVLTSYTPYTSRRIRRICACTSQKSTREKDPIRRIQRRPICRIQNSSYLDLRKKYRLSLKNDMLPRDK</sequence>
<keyword evidence="2" id="KW-1185">Reference proteome</keyword>
<accession>A0ABQ5BF01</accession>
<dbReference type="Proteomes" id="UP001151760">
    <property type="component" value="Unassembled WGS sequence"/>
</dbReference>
<comment type="caution">
    <text evidence="1">The sequence shown here is derived from an EMBL/GenBank/DDBJ whole genome shotgun (WGS) entry which is preliminary data.</text>
</comment>
<evidence type="ECO:0000313" key="1">
    <source>
        <dbReference type="EMBL" id="GJT13430.1"/>
    </source>
</evidence>